<sequence length="109" mass="12129">MAHVVALDDVTCLSFSAAEPTGFEGRGEQTQPLRTRSLSSGDQIDPRVTTCIDISDFVGHKIRATAAHRSQYPIDPTMFPDRILREMFGVEYFIQVLPEPELATSLFDV</sequence>
<reference evidence="2" key="1">
    <citation type="submission" date="2019-05" db="EMBL/GenBank/DDBJ databases">
        <authorList>
            <person name="Naeem R."/>
            <person name="Antony C."/>
            <person name="Guan Q."/>
        </authorList>
    </citation>
    <scope>NUCLEOTIDE SEQUENCE</scope>
    <source>
        <strain evidence="2">3</strain>
    </source>
</reference>
<gene>
    <name evidence="2" type="ORF">BIN_B_00916</name>
</gene>
<feature type="region of interest" description="Disordered" evidence="1">
    <location>
        <begin position="20"/>
        <end position="41"/>
    </location>
</feature>
<dbReference type="AlphaFoldDB" id="A0A653EJB8"/>
<name>A0A653EJB8_MYCKA</name>
<feature type="compositionally biased region" description="Polar residues" evidence="1">
    <location>
        <begin position="28"/>
        <end position="41"/>
    </location>
</feature>
<dbReference type="GeneID" id="71766260"/>
<dbReference type="SUPFAM" id="SSF102588">
    <property type="entry name" value="LmbE-like"/>
    <property type="match status" value="1"/>
</dbReference>
<organism evidence="2">
    <name type="scientific">Mycobacterium kansasii</name>
    <dbReference type="NCBI Taxonomy" id="1768"/>
    <lineage>
        <taxon>Bacteria</taxon>
        <taxon>Bacillati</taxon>
        <taxon>Actinomycetota</taxon>
        <taxon>Actinomycetes</taxon>
        <taxon>Mycobacteriales</taxon>
        <taxon>Mycobacteriaceae</taxon>
        <taxon>Mycobacterium</taxon>
    </lineage>
</organism>
<evidence type="ECO:0000256" key="1">
    <source>
        <dbReference type="SAM" id="MobiDB-lite"/>
    </source>
</evidence>
<accession>A0A653EJB8</accession>
<dbReference type="InterPro" id="IPR024078">
    <property type="entry name" value="LmbE-like_dom_sf"/>
</dbReference>
<protein>
    <submittedName>
        <fullName evidence="2">Uncharacterized protein</fullName>
    </submittedName>
</protein>
<evidence type="ECO:0000313" key="2">
    <source>
        <dbReference type="EMBL" id="VTO97548.1"/>
    </source>
</evidence>
<dbReference type="RefSeq" id="WP_023372128.1">
    <property type="nucleotide sequence ID" value="NZ_BLYZ01000001.1"/>
</dbReference>
<dbReference type="EMBL" id="LR589255">
    <property type="protein sequence ID" value="VTO97548.1"/>
    <property type="molecule type" value="Genomic_DNA"/>
</dbReference>
<proteinExistence type="predicted"/>
<dbReference type="Gene3D" id="3.40.50.10320">
    <property type="entry name" value="LmbE-like"/>
    <property type="match status" value="1"/>
</dbReference>